<sequence length="798" mass="89833">MEDPVRWTRFQLRQLCRDKKRSKPVAKCIKSARRGNSKKGNPPKDMAISTPQIDNVDTWNDYINLFSCDQCNVQIREFRLYCRYCEKSSLDEWNYESYDLCPDCYQKAFPAEHPHPRESFAIRHMSYFNRDVSTLIPDGRWEGVLLEKSNVERLCAFCHENETANEPFIPFPMLRLRKTELTEQPSQQRDYFHRPYFYTHHRCAILSPEVYHCPTPTASMTGYYNVAAALHRARSLKCTLCRRSGATIGCFHVRCNRSFHVTCTERMDELANGAVFWCEMHRDGWADVWSCDACGVEMDDNWFSCATCKDYYNSFDLCTSCYERNDWSHDHSREDFIATQKAQEDPNGNCESPNGNCGNPSVSLLQSTDRSNGPVITEPYAHSSGSVTAELYPQSNGSALAEIYSPPLTEFFSLYNGPALADLYSLDLTSTIFDIHNRAPRSETTKVLSNFLGRGTDAIEATLLGRAFLGIDVNATTLELALRNCPDANVQLGDSRQVPLEDGTVGLVLSHPPYYKCIVYSTAGEAPGDLSRSVSLDDFCVSMRLVAAESRRVLMEDGRIVLCIGDNRESRHVIPVTLRVLQEYLRMGFVLEEYIVKRQRCCAGTAKSVSLSTMFGFLLLTHEIIIVLGKTSTTSRPMPINLLLSVSETKRVISASVGIKPCKGTIWMVPSACRDISTHLQNHFSAVFGVVGTMASILSASFDYHMALPSGPFRTTGEILDLSTDFERKRRENMTRNASFLEVSCVPDVSDKSSVISLLIAEPGVPRDRRNAGFSMGGWIVSLGTVFRVEDLQRRPTA</sequence>
<dbReference type="CDD" id="cd15571">
    <property type="entry name" value="ePHD"/>
    <property type="match status" value="1"/>
</dbReference>
<gene>
    <name evidence="6" type="ORF">PSACC_02863</name>
</gene>
<organism evidence="6 7">
    <name type="scientific">Paramicrosporidium saccamoebae</name>
    <dbReference type="NCBI Taxonomy" id="1246581"/>
    <lineage>
        <taxon>Eukaryota</taxon>
        <taxon>Fungi</taxon>
        <taxon>Fungi incertae sedis</taxon>
        <taxon>Cryptomycota</taxon>
        <taxon>Cryptomycota incertae sedis</taxon>
        <taxon>Paramicrosporidium</taxon>
    </lineage>
</organism>
<keyword evidence="7" id="KW-1185">Reference proteome</keyword>
<dbReference type="GO" id="GO:0008270">
    <property type="term" value="F:zinc ion binding"/>
    <property type="evidence" value="ECO:0007669"/>
    <property type="project" value="UniProtKB-KW"/>
</dbReference>
<accession>A0A2H9THY7</accession>
<evidence type="ECO:0000256" key="1">
    <source>
        <dbReference type="ARBA" id="ARBA00022723"/>
    </source>
</evidence>
<dbReference type="Gene3D" id="3.30.40.10">
    <property type="entry name" value="Zinc/RING finger domain, C3HC4 (zinc finger)"/>
    <property type="match status" value="1"/>
</dbReference>
<dbReference type="InterPro" id="IPR029063">
    <property type="entry name" value="SAM-dependent_MTases_sf"/>
</dbReference>
<keyword evidence="1" id="KW-0479">Metal-binding</keyword>
<dbReference type="PROSITE" id="PS51805">
    <property type="entry name" value="EPHD"/>
    <property type="match status" value="1"/>
</dbReference>
<evidence type="ECO:0000259" key="5">
    <source>
        <dbReference type="PROSITE" id="PS51805"/>
    </source>
</evidence>
<dbReference type="SUPFAM" id="SSF57850">
    <property type="entry name" value="RING/U-box"/>
    <property type="match status" value="2"/>
</dbReference>
<reference evidence="6 7" key="1">
    <citation type="submission" date="2016-10" db="EMBL/GenBank/DDBJ databases">
        <title>The genome of Paramicrosporidium saccamoebae is the missing link in understanding Cryptomycota and Microsporidia evolution.</title>
        <authorList>
            <person name="Quandt C.A."/>
            <person name="Beaudet D."/>
            <person name="Corsaro D."/>
            <person name="Michel R."/>
            <person name="Corradi N."/>
            <person name="James T."/>
        </authorList>
    </citation>
    <scope>NUCLEOTIDE SEQUENCE [LARGE SCALE GENOMIC DNA]</scope>
    <source>
        <strain evidence="6 7">KSL3</strain>
    </source>
</reference>
<dbReference type="Gene3D" id="3.30.60.90">
    <property type="match status" value="2"/>
</dbReference>
<dbReference type="Proteomes" id="UP000240830">
    <property type="component" value="Unassembled WGS sequence"/>
</dbReference>
<proteinExistence type="predicted"/>
<evidence type="ECO:0000256" key="4">
    <source>
        <dbReference type="SAM" id="MobiDB-lite"/>
    </source>
</evidence>
<dbReference type="InterPro" id="IPR013083">
    <property type="entry name" value="Znf_RING/FYVE/PHD"/>
</dbReference>
<keyword evidence="2" id="KW-0863">Zinc-finger</keyword>
<evidence type="ECO:0000313" key="7">
    <source>
        <dbReference type="Proteomes" id="UP000240830"/>
    </source>
</evidence>
<dbReference type="EMBL" id="MTSL01000178">
    <property type="protein sequence ID" value="PJF17377.1"/>
    <property type="molecule type" value="Genomic_DNA"/>
</dbReference>
<dbReference type="AlphaFoldDB" id="A0A2H9THY7"/>
<name>A0A2H9THY7_9FUNG</name>
<protein>
    <recommendedName>
        <fullName evidence="5">PHD-type domain-containing protein</fullName>
    </recommendedName>
</protein>
<comment type="caution">
    <text evidence="6">The sequence shown here is derived from an EMBL/GenBank/DDBJ whole genome shotgun (WGS) entry which is preliminary data.</text>
</comment>
<evidence type="ECO:0000313" key="6">
    <source>
        <dbReference type="EMBL" id="PJF17377.1"/>
    </source>
</evidence>
<dbReference type="InterPro" id="IPR000433">
    <property type="entry name" value="Znf_ZZ"/>
</dbReference>
<feature type="region of interest" description="Disordered" evidence="4">
    <location>
        <begin position="30"/>
        <end position="49"/>
    </location>
</feature>
<dbReference type="STRING" id="1246581.A0A2H9THY7"/>
<dbReference type="SMART" id="SM00249">
    <property type="entry name" value="PHD"/>
    <property type="match status" value="1"/>
</dbReference>
<dbReference type="Pfam" id="PF13771">
    <property type="entry name" value="zf-HC5HC2H"/>
    <property type="match status" value="1"/>
</dbReference>
<dbReference type="InterPro" id="IPR001965">
    <property type="entry name" value="Znf_PHD"/>
</dbReference>
<dbReference type="InterPro" id="IPR043145">
    <property type="entry name" value="Znf_ZZ_sf"/>
</dbReference>
<dbReference type="Gene3D" id="3.40.50.150">
    <property type="entry name" value="Vaccinia Virus protein VP39"/>
    <property type="match status" value="1"/>
</dbReference>
<dbReference type="OrthoDB" id="161570at2759"/>
<dbReference type="InterPro" id="IPR034732">
    <property type="entry name" value="EPHD"/>
</dbReference>
<evidence type="ECO:0000256" key="3">
    <source>
        <dbReference type="ARBA" id="ARBA00022833"/>
    </source>
</evidence>
<keyword evidence="3" id="KW-0862">Zinc</keyword>
<feature type="domain" description="PHD-type" evidence="5">
    <location>
        <begin position="152"/>
        <end position="282"/>
    </location>
</feature>
<evidence type="ECO:0000256" key="2">
    <source>
        <dbReference type="ARBA" id="ARBA00022771"/>
    </source>
</evidence>
<dbReference type="SUPFAM" id="SSF53335">
    <property type="entry name" value="S-adenosyl-L-methionine-dependent methyltransferases"/>
    <property type="match status" value="2"/>
</dbReference>
<dbReference type="SMART" id="SM00291">
    <property type="entry name" value="ZnF_ZZ"/>
    <property type="match status" value="2"/>
</dbReference>